<dbReference type="PRINTS" id="PR00111">
    <property type="entry name" value="ABHYDROLASE"/>
</dbReference>
<organism evidence="15 16">
    <name type="scientific">Oligella urethralis DNF00040</name>
    <dbReference type="NCBI Taxonomy" id="1401065"/>
    <lineage>
        <taxon>Bacteria</taxon>
        <taxon>Pseudomonadati</taxon>
        <taxon>Pseudomonadota</taxon>
        <taxon>Betaproteobacteria</taxon>
        <taxon>Burkholderiales</taxon>
        <taxon>Alcaligenaceae</taxon>
        <taxon>Oligella</taxon>
    </lineage>
</organism>
<dbReference type="GO" id="GO:0006508">
    <property type="term" value="P:proteolysis"/>
    <property type="evidence" value="ECO:0007669"/>
    <property type="project" value="UniProtKB-KW"/>
</dbReference>
<evidence type="ECO:0000256" key="1">
    <source>
        <dbReference type="ARBA" id="ARBA00001585"/>
    </source>
</evidence>
<protein>
    <recommendedName>
        <fullName evidence="5 11">Proline iminopeptidase</fullName>
        <shortName evidence="11">PIP</shortName>
        <ecNumber evidence="4 11">3.4.11.5</ecNumber>
    </recommendedName>
    <alternativeName>
        <fullName evidence="10 11">Prolyl aminopeptidase</fullName>
    </alternativeName>
</protein>
<evidence type="ECO:0000256" key="6">
    <source>
        <dbReference type="ARBA" id="ARBA00022438"/>
    </source>
</evidence>
<evidence type="ECO:0000256" key="12">
    <source>
        <dbReference type="PIRSR" id="PIRSR006431-1"/>
    </source>
</evidence>
<dbReference type="PANTHER" id="PTHR43722:SF1">
    <property type="entry name" value="PROLINE IMINOPEPTIDASE"/>
    <property type="match status" value="1"/>
</dbReference>
<dbReference type="RefSeq" id="WP_036558123.1">
    <property type="nucleotide sequence ID" value="NZ_JRNI01000014.1"/>
</dbReference>
<dbReference type="SUPFAM" id="SSF53474">
    <property type="entry name" value="alpha/beta-Hydrolases"/>
    <property type="match status" value="1"/>
</dbReference>
<comment type="similarity">
    <text evidence="3 11 13">Belongs to the peptidase S33 family.</text>
</comment>
<dbReference type="Gene3D" id="3.40.50.1820">
    <property type="entry name" value="alpha/beta hydrolase"/>
    <property type="match status" value="1"/>
</dbReference>
<dbReference type="InterPro" id="IPR002410">
    <property type="entry name" value="Peptidase_S33"/>
</dbReference>
<evidence type="ECO:0000256" key="8">
    <source>
        <dbReference type="ARBA" id="ARBA00022670"/>
    </source>
</evidence>
<keyword evidence="16" id="KW-1185">Reference proteome</keyword>
<keyword evidence="9 11" id="KW-0378">Hydrolase</keyword>
<reference evidence="15 16" key="1">
    <citation type="submission" date="2014-07" db="EMBL/GenBank/DDBJ databases">
        <authorList>
            <person name="McCorrison J."/>
            <person name="Sanka R."/>
            <person name="Torralba M."/>
            <person name="Gillis M."/>
            <person name="Haft D.H."/>
            <person name="Methe B."/>
            <person name="Sutton G."/>
            <person name="Nelson K.E."/>
        </authorList>
    </citation>
    <scope>NUCLEOTIDE SEQUENCE [LARGE SCALE GENOMIC DNA]</scope>
    <source>
        <strain evidence="15 16">DNF00040</strain>
    </source>
</reference>
<dbReference type="EC" id="3.4.11.5" evidence="4 11"/>
<dbReference type="InterPro" id="IPR000073">
    <property type="entry name" value="AB_hydrolase_1"/>
</dbReference>
<feature type="active site" description="Proton donor" evidence="12">
    <location>
        <position position="291"/>
    </location>
</feature>
<dbReference type="NCBIfam" id="TIGR01249">
    <property type="entry name" value="pro_imino_pep_1"/>
    <property type="match status" value="1"/>
</dbReference>
<name>A0A095ZAL4_9BURK</name>
<comment type="subcellular location">
    <subcellularLocation>
        <location evidence="2 11">Cytoplasm</location>
    </subcellularLocation>
</comment>
<keyword evidence="6 11" id="KW-0031">Aminopeptidase</keyword>
<dbReference type="GO" id="GO:0004177">
    <property type="term" value="F:aminopeptidase activity"/>
    <property type="evidence" value="ECO:0007669"/>
    <property type="project" value="UniProtKB-UniRule"/>
</dbReference>
<gene>
    <name evidence="15" type="ORF">HMPREF2130_03445</name>
</gene>
<evidence type="ECO:0000256" key="13">
    <source>
        <dbReference type="RuleBase" id="RU003421"/>
    </source>
</evidence>
<evidence type="ECO:0000256" key="2">
    <source>
        <dbReference type="ARBA" id="ARBA00004496"/>
    </source>
</evidence>
<evidence type="ECO:0000256" key="3">
    <source>
        <dbReference type="ARBA" id="ARBA00010088"/>
    </source>
</evidence>
<dbReference type="PRINTS" id="PR00793">
    <property type="entry name" value="PROAMNOPTASE"/>
</dbReference>
<comment type="catalytic activity">
    <reaction evidence="1 11 13">
        <text>Release of N-terminal proline from a peptide.</text>
        <dbReference type="EC" id="3.4.11.5"/>
    </reaction>
</comment>
<feature type="domain" description="AB hydrolase-1" evidence="14">
    <location>
        <begin position="33"/>
        <end position="294"/>
    </location>
</feature>
<dbReference type="PIRSF" id="PIRSF006431">
    <property type="entry name" value="Pept_S33"/>
    <property type="match status" value="1"/>
</dbReference>
<evidence type="ECO:0000256" key="5">
    <source>
        <dbReference type="ARBA" id="ARBA00021843"/>
    </source>
</evidence>
<feature type="active site" evidence="12">
    <location>
        <position position="263"/>
    </location>
</feature>
<evidence type="ECO:0000313" key="16">
    <source>
        <dbReference type="Proteomes" id="UP000029629"/>
    </source>
</evidence>
<dbReference type="Proteomes" id="UP000029629">
    <property type="component" value="Unassembled WGS sequence"/>
</dbReference>
<evidence type="ECO:0000259" key="14">
    <source>
        <dbReference type="Pfam" id="PF00561"/>
    </source>
</evidence>
<dbReference type="Pfam" id="PF00561">
    <property type="entry name" value="Abhydrolase_1"/>
    <property type="match status" value="1"/>
</dbReference>
<sequence length="312" mass="35066">MYPPIEPYRHGFLDTGEGHQVYWELCGNPQGQPLIFLHGGPGAGCSPQHRQLFDPERYHILLFDQRGCGRSKPTASLENNTTPQLISDMERLRAEILQVDQYVVFGGSWGSTLALAYAQAHPNRVKGLILRGIFTLRKEEVQWFYQSGASFIFPDEWEKYLAPIPAAEHDDLVSAYHRRLTGHDEAEQLRCAYAWAQWESNTISLLPTAAKALTLADRDAVLSFARIENHYFKHAGFMEEGQLLRDAHRLADIPTIIIQGRYDCCTPAKTAWELSKAMPHAAFHLIPNAGHAFNEPGILAALLDATDKFATL</sequence>
<accession>A0A095ZAL4</accession>
<evidence type="ECO:0000256" key="7">
    <source>
        <dbReference type="ARBA" id="ARBA00022490"/>
    </source>
</evidence>
<evidence type="ECO:0000256" key="11">
    <source>
        <dbReference type="PIRNR" id="PIRNR006431"/>
    </source>
</evidence>
<comment type="caution">
    <text evidence="15">The sequence shown here is derived from an EMBL/GenBank/DDBJ whole genome shotgun (WGS) entry which is preliminary data.</text>
</comment>
<dbReference type="InterPro" id="IPR005944">
    <property type="entry name" value="Pro_iminopeptidase"/>
</dbReference>
<dbReference type="eggNOG" id="COG0596">
    <property type="taxonomic scope" value="Bacteria"/>
</dbReference>
<proteinExistence type="inferred from homology"/>
<evidence type="ECO:0000313" key="15">
    <source>
        <dbReference type="EMBL" id="KGF31371.1"/>
    </source>
</evidence>
<dbReference type="InterPro" id="IPR029058">
    <property type="entry name" value="AB_hydrolase_fold"/>
</dbReference>
<keyword evidence="8 11" id="KW-0645">Protease</keyword>
<dbReference type="AlphaFoldDB" id="A0A095ZAL4"/>
<dbReference type="EMBL" id="JRNI01000014">
    <property type="protein sequence ID" value="KGF31371.1"/>
    <property type="molecule type" value="Genomic_DNA"/>
</dbReference>
<evidence type="ECO:0000256" key="4">
    <source>
        <dbReference type="ARBA" id="ARBA00012568"/>
    </source>
</evidence>
<evidence type="ECO:0000256" key="9">
    <source>
        <dbReference type="ARBA" id="ARBA00022801"/>
    </source>
</evidence>
<dbReference type="OrthoDB" id="9796770at2"/>
<dbReference type="PANTHER" id="PTHR43722">
    <property type="entry name" value="PROLINE IMINOPEPTIDASE"/>
    <property type="match status" value="1"/>
</dbReference>
<feature type="active site" description="Nucleophile" evidence="12">
    <location>
        <position position="108"/>
    </location>
</feature>
<keyword evidence="7 11" id="KW-0963">Cytoplasm</keyword>
<dbReference type="GO" id="GO:0005737">
    <property type="term" value="C:cytoplasm"/>
    <property type="evidence" value="ECO:0007669"/>
    <property type="project" value="UniProtKB-SubCell"/>
</dbReference>
<evidence type="ECO:0000256" key="10">
    <source>
        <dbReference type="ARBA" id="ARBA00029605"/>
    </source>
</evidence>